<organism evidence="4 5">
    <name type="scientific">Moorena producens PAL-8-15-08-1</name>
    <dbReference type="NCBI Taxonomy" id="1458985"/>
    <lineage>
        <taxon>Bacteria</taxon>
        <taxon>Bacillati</taxon>
        <taxon>Cyanobacteriota</taxon>
        <taxon>Cyanophyceae</taxon>
        <taxon>Coleofasciculales</taxon>
        <taxon>Coleofasciculaceae</taxon>
        <taxon>Moorena</taxon>
    </lineage>
</organism>
<comment type="similarity">
    <text evidence="1 2">Belongs to the dTDP-4-dehydrorhamnose reductase family.</text>
</comment>
<dbReference type="STRING" id="1458985.BJP34_29220"/>
<evidence type="ECO:0000256" key="2">
    <source>
        <dbReference type="RuleBase" id="RU364082"/>
    </source>
</evidence>
<dbReference type="PANTHER" id="PTHR10491:SF4">
    <property type="entry name" value="METHIONINE ADENOSYLTRANSFERASE 2 SUBUNIT BETA"/>
    <property type="match status" value="1"/>
</dbReference>
<sequence length="286" mass="31905">MRILLTGAAGAIGIKLTGYLGKIGHQVIPVDFKPHEGTIRADLRDQTTVSCLFKTHNPDLVVHLAALKNLRFCEQDKEASRATNYGITKLLTRACLESKTRMIFFSSDYVFGKYDYLWKEEDTPCPTTQYGMDKAASEFLIIKQLSNYAIVRTAQLYGFPGDFVSLVCKALTSHQDFTAFTNLVNCPTWINDLFAMLNKIILHDSQGIFHCVGSEAVSRYQYACKIAEAFALDSSYIKAVNLDFSTDIRPPVVRLSGASTYNHLQFYTGSLKDNLPLCSSYAIQGT</sequence>
<feature type="domain" description="RmlD-like substrate binding" evidence="3">
    <location>
        <begin position="1"/>
        <end position="243"/>
    </location>
</feature>
<proteinExistence type="inferred from homology"/>
<dbReference type="KEGG" id="mpro:BJP34_29220"/>
<evidence type="ECO:0000256" key="1">
    <source>
        <dbReference type="ARBA" id="ARBA00010944"/>
    </source>
</evidence>
<reference evidence="5" key="1">
    <citation type="submission" date="2016-10" db="EMBL/GenBank/DDBJ databases">
        <title>Comparative genomics uncovers the prolific and rare metabolic potential of the cyanobacterial genus Moorea.</title>
        <authorList>
            <person name="Leao T."/>
            <person name="Castelao G."/>
            <person name="Korobeynikov A."/>
            <person name="Monroe E.A."/>
            <person name="Podell S."/>
            <person name="Glukhov E."/>
            <person name="Allen E."/>
            <person name="Gerwick W.H."/>
            <person name="Gerwick L."/>
        </authorList>
    </citation>
    <scope>NUCLEOTIDE SEQUENCE [LARGE SCALE GENOMIC DNA]</scope>
    <source>
        <strain evidence="5">PAL-8-15-08-1</strain>
    </source>
</reference>
<name>A0A1D8TZ96_9CYAN</name>
<dbReference type="Gene3D" id="3.40.50.720">
    <property type="entry name" value="NAD(P)-binding Rossmann-like Domain"/>
    <property type="match status" value="1"/>
</dbReference>
<gene>
    <name evidence="4" type="ORF">BJP34_29220</name>
</gene>
<dbReference type="UniPathway" id="UPA00124"/>
<dbReference type="PANTHER" id="PTHR10491">
    <property type="entry name" value="DTDP-4-DEHYDRORHAMNOSE REDUCTASE"/>
    <property type="match status" value="1"/>
</dbReference>
<comment type="function">
    <text evidence="2">Catalyzes the reduction of dTDP-6-deoxy-L-lyxo-4-hexulose to yield dTDP-L-rhamnose.</text>
</comment>
<dbReference type="EMBL" id="CP017599">
    <property type="protein sequence ID" value="AOX02979.1"/>
    <property type="molecule type" value="Genomic_DNA"/>
</dbReference>
<keyword evidence="2" id="KW-0521">NADP</keyword>
<evidence type="ECO:0000259" key="3">
    <source>
        <dbReference type="Pfam" id="PF04321"/>
    </source>
</evidence>
<dbReference type="GO" id="GO:0019305">
    <property type="term" value="P:dTDP-rhamnose biosynthetic process"/>
    <property type="evidence" value="ECO:0007669"/>
    <property type="project" value="UniProtKB-UniPathway"/>
</dbReference>
<accession>A0A1D8TZ96</accession>
<dbReference type="InterPro" id="IPR029903">
    <property type="entry name" value="RmlD-like-bd"/>
</dbReference>
<dbReference type="EC" id="1.1.1.133" evidence="2"/>
<comment type="pathway">
    <text evidence="2">Carbohydrate biosynthesis; dTDP-L-rhamnose biosynthesis.</text>
</comment>
<keyword evidence="2" id="KW-0560">Oxidoreductase</keyword>
<dbReference type="InterPro" id="IPR005913">
    <property type="entry name" value="dTDP_dehydrorham_reduct"/>
</dbReference>
<dbReference type="AlphaFoldDB" id="A0A1D8TZ96"/>
<evidence type="ECO:0000313" key="5">
    <source>
        <dbReference type="Proteomes" id="UP000177870"/>
    </source>
</evidence>
<protein>
    <recommendedName>
        <fullName evidence="2">dTDP-4-dehydrorhamnose reductase</fullName>
        <ecNumber evidence="2">1.1.1.133</ecNumber>
    </recommendedName>
</protein>
<evidence type="ECO:0000313" key="4">
    <source>
        <dbReference type="EMBL" id="AOX02979.1"/>
    </source>
</evidence>
<dbReference type="SUPFAM" id="SSF51735">
    <property type="entry name" value="NAD(P)-binding Rossmann-fold domains"/>
    <property type="match status" value="1"/>
</dbReference>
<dbReference type="Proteomes" id="UP000177870">
    <property type="component" value="Chromosome"/>
</dbReference>
<dbReference type="GO" id="GO:0008831">
    <property type="term" value="F:dTDP-4-dehydrorhamnose reductase activity"/>
    <property type="evidence" value="ECO:0007669"/>
    <property type="project" value="UniProtKB-EC"/>
</dbReference>
<dbReference type="InterPro" id="IPR036291">
    <property type="entry name" value="NAD(P)-bd_dom_sf"/>
</dbReference>
<dbReference type="Pfam" id="PF04321">
    <property type="entry name" value="RmlD_sub_bind"/>
    <property type="match status" value="1"/>
</dbReference>